<dbReference type="GO" id="GO:0052851">
    <property type="term" value="F:ferric-chelate reductase (NADPH) activity"/>
    <property type="evidence" value="ECO:0007669"/>
    <property type="project" value="TreeGrafter"/>
</dbReference>
<dbReference type="GO" id="GO:0016651">
    <property type="term" value="F:oxidoreductase activity, acting on NAD(P)H"/>
    <property type="evidence" value="ECO:0007669"/>
    <property type="project" value="InterPro"/>
</dbReference>
<dbReference type="GO" id="GO:0008823">
    <property type="term" value="F:cupric reductase (NADH) activity"/>
    <property type="evidence" value="ECO:0007669"/>
    <property type="project" value="TreeGrafter"/>
</dbReference>
<dbReference type="GO" id="GO:0006740">
    <property type="term" value="P:NADPH regeneration"/>
    <property type="evidence" value="ECO:0007669"/>
    <property type="project" value="InterPro"/>
</dbReference>
<name>A0A2S2KUG7_9ARCH</name>
<dbReference type="GO" id="GO:0005886">
    <property type="term" value="C:plasma membrane"/>
    <property type="evidence" value="ECO:0007669"/>
    <property type="project" value="TreeGrafter"/>
</dbReference>
<keyword evidence="4" id="KW-1185">Reference proteome</keyword>
<dbReference type="GO" id="GO:0015677">
    <property type="term" value="P:copper ion import"/>
    <property type="evidence" value="ECO:0007669"/>
    <property type="project" value="TreeGrafter"/>
</dbReference>
<dbReference type="GO" id="GO:0070967">
    <property type="term" value="F:coenzyme F420 binding"/>
    <property type="evidence" value="ECO:0007669"/>
    <property type="project" value="InterPro"/>
</dbReference>
<comment type="caution">
    <text evidence="3">The sequence shown here is derived from an EMBL/GenBank/DDBJ whole genome shotgun (WGS) entry which is preliminary data.</text>
</comment>
<feature type="domain" description="Pyrroline-5-carboxylate reductase catalytic N-terminal" evidence="2">
    <location>
        <begin position="22"/>
        <end position="123"/>
    </location>
</feature>
<evidence type="ECO:0000259" key="2">
    <source>
        <dbReference type="Pfam" id="PF03807"/>
    </source>
</evidence>
<dbReference type="InterPro" id="IPR010185">
    <property type="entry name" value="NpdG"/>
</dbReference>
<sequence length="242" mass="26503">MSQSERNSNKDNNKIVRRIIMKVGIIGGTGGMGKGFALRWSQNHDVIVGSRDAARAAESAVEYTNLAKEAFGEIKGSISGGDNVTVAKESDVLILSIPYENIDSVCSGILPEIRDSCVVVSPIVPMTKTDVGFECVSIKENKPFSYKLVLNHMKDKSKLVSAFHVISEKKLINPTLELDYDIFVCGDDESVKVVNTLIDEIKGLRSIYLGPIELSYLAEMSTPLLLNAMIRNKIKNPGIKII</sequence>
<dbReference type="PANTHER" id="PTHR14239:SF0">
    <property type="entry name" value="F420-DEPENDENT NADP REDUCTASE"/>
    <property type="match status" value="1"/>
</dbReference>
<proteinExistence type="predicted"/>
<organism evidence="3 4">
    <name type="scientific">Nitrosopumilus zosterae</name>
    <dbReference type="NCBI Taxonomy" id="718286"/>
    <lineage>
        <taxon>Archaea</taxon>
        <taxon>Nitrososphaerota</taxon>
        <taxon>Nitrososphaeria</taxon>
        <taxon>Nitrosopumilales</taxon>
        <taxon>Nitrosopumilaceae</taxon>
        <taxon>Nitrosopumilus</taxon>
    </lineage>
</organism>
<dbReference type="Gene3D" id="3.40.50.720">
    <property type="entry name" value="NAD(P)-binding Rossmann-like Domain"/>
    <property type="match status" value="1"/>
</dbReference>
<evidence type="ECO:0000313" key="4">
    <source>
        <dbReference type="Proteomes" id="UP000245829"/>
    </source>
</evidence>
<dbReference type="GO" id="GO:0050661">
    <property type="term" value="F:NADP binding"/>
    <property type="evidence" value="ECO:0007669"/>
    <property type="project" value="InterPro"/>
</dbReference>
<dbReference type="EMBL" id="BGKI01000012">
    <property type="protein sequence ID" value="GBH35125.1"/>
    <property type="molecule type" value="Genomic_DNA"/>
</dbReference>
<reference evidence="3 4" key="1">
    <citation type="submission" date="2018-05" db="EMBL/GenBank/DDBJ databases">
        <title>genome sequencing of Nitrosopumilus sp. NM25.</title>
        <authorList>
            <person name="Mori K."/>
            <person name="Nakagawa T."/>
        </authorList>
    </citation>
    <scope>NUCLEOTIDE SEQUENCE [LARGE SCALE GENOMIC DNA]</scope>
    <source>
        <strain evidence="3 4">NM25</strain>
    </source>
</reference>
<dbReference type="SUPFAM" id="SSF51735">
    <property type="entry name" value="NAD(P)-binding Rossmann-fold domains"/>
    <property type="match status" value="1"/>
</dbReference>
<dbReference type="InterPro" id="IPR028939">
    <property type="entry name" value="P5C_Rdtase_cat_N"/>
</dbReference>
<evidence type="ECO:0000313" key="3">
    <source>
        <dbReference type="EMBL" id="GBH35125.1"/>
    </source>
</evidence>
<dbReference type="Pfam" id="PF03807">
    <property type="entry name" value="F420_oxidored"/>
    <property type="match status" value="1"/>
</dbReference>
<dbReference type="InterPro" id="IPR051267">
    <property type="entry name" value="STEAP_metalloreductase"/>
</dbReference>
<accession>A0A2S2KUG7</accession>
<keyword evidence="1" id="KW-0560">Oxidoreductase</keyword>
<protein>
    <recommendedName>
        <fullName evidence="2">Pyrroline-5-carboxylate reductase catalytic N-terminal domain-containing protein</fullName>
    </recommendedName>
</protein>
<evidence type="ECO:0000256" key="1">
    <source>
        <dbReference type="ARBA" id="ARBA00023002"/>
    </source>
</evidence>
<gene>
    <name evidence="3" type="ORF">NZNM25_19160</name>
</gene>
<dbReference type="NCBIfam" id="TIGR01915">
    <property type="entry name" value="npdG"/>
    <property type="match status" value="1"/>
</dbReference>
<dbReference type="Proteomes" id="UP000245829">
    <property type="component" value="Unassembled WGS sequence"/>
</dbReference>
<dbReference type="AlphaFoldDB" id="A0A2S2KUG7"/>
<dbReference type="InterPro" id="IPR036291">
    <property type="entry name" value="NAD(P)-bd_dom_sf"/>
</dbReference>
<dbReference type="PANTHER" id="PTHR14239">
    <property type="entry name" value="DUDULIN-RELATED"/>
    <property type="match status" value="1"/>
</dbReference>
<dbReference type="FunFam" id="3.40.50.720:FF:000755">
    <property type="entry name" value="F420-dependent NADP reductase"/>
    <property type="match status" value="1"/>
</dbReference>